<feature type="transmembrane region" description="Helical" evidence="5">
    <location>
        <begin position="68"/>
        <end position="92"/>
    </location>
</feature>
<feature type="domain" description="EamA" evidence="6">
    <location>
        <begin position="41"/>
        <end position="170"/>
    </location>
</feature>
<dbReference type="PANTHER" id="PTHR32322">
    <property type="entry name" value="INNER MEMBRANE TRANSPORTER"/>
    <property type="match status" value="1"/>
</dbReference>
<proteinExistence type="predicted"/>
<evidence type="ECO:0000256" key="5">
    <source>
        <dbReference type="SAM" id="Phobius"/>
    </source>
</evidence>
<evidence type="ECO:0000256" key="1">
    <source>
        <dbReference type="ARBA" id="ARBA00004141"/>
    </source>
</evidence>
<dbReference type="InterPro" id="IPR037185">
    <property type="entry name" value="EmrE-like"/>
</dbReference>
<feature type="transmembrane region" description="Helical" evidence="5">
    <location>
        <begin position="154"/>
        <end position="173"/>
    </location>
</feature>
<comment type="caution">
    <text evidence="7">The sequence shown here is derived from an EMBL/GenBank/DDBJ whole genome shotgun (WGS) entry which is preliminary data.</text>
</comment>
<dbReference type="AlphaFoldDB" id="A0A254TGV0"/>
<keyword evidence="4 5" id="KW-0472">Membrane</keyword>
<evidence type="ECO:0000256" key="2">
    <source>
        <dbReference type="ARBA" id="ARBA00022692"/>
    </source>
</evidence>
<dbReference type="PANTHER" id="PTHR32322:SF9">
    <property type="entry name" value="AMINO-ACID METABOLITE EFFLUX PUMP-RELATED"/>
    <property type="match status" value="1"/>
</dbReference>
<dbReference type="InterPro" id="IPR050638">
    <property type="entry name" value="AA-Vitamin_Transporters"/>
</dbReference>
<evidence type="ECO:0000256" key="4">
    <source>
        <dbReference type="ARBA" id="ARBA00023136"/>
    </source>
</evidence>
<dbReference type="EMBL" id="LSTO01000001">
    <property type="protein sequence ID" value="OWW20522.1"/>
    <property type="molecule type" value="Genomic_DNA"/>
</dbReference>
<feature type="transmembrane region" description="Helical" evidence="5">
    <location>
        <begin position="98"/>
        <end position="117"/>
    </location>
</feature>
<feature type="transmembrane region" description="Helical" evidence="5">
    <location>
        <begin position="129"/>
        <end position="148"/>
    </location>
</feature>
<protein>
    <recommendedName>
        <fullName evidence="6">EamA domain-containing protein</fullName>
    </recommendedName>
</protein>
<dbReference type="Proteomes" id="UP000197535">
    <property type="component" value="Unassembled WGS sequence"/>
</dbReference>
<dbReference type="GO" id="GO:0016020">
    <property type="term" value="C:membrane"/>
    <property type="evidence" value="ECO:0007669"/>
    <property type="project" value="UniProtKB-SubCell"/>
</dbReference>
<sequence>MICYGLWRGERPTWASGAGYLCALAGMAGLMLPGVTAPPLSGAALMIASGIAWGFFSIRGKGAGDPVLVIAGSFVRASLFAVLLAVAASPILSLDTRGVMWAVLSGGLTSGVGYVLWYTALRGLSVTSAATVQLTVPAIAAAGGVAFLGESISLRLVLASAAILGGVAIALAGKRS</sequence>
<evidence type="ECO:0000256" key="3">
    <source>
        <dbReference type="ARBA" id="ARBA00022989"/>
    </source>
</evidence>
<keyword evidence="2 5" id="KW-0812">Transmembrane</keyword>
<dbReference type="Pfam" id="PF00892">
    <property type="entry name" value="EamA"/>
    <property type="match status" value="1"/>
</dbReference>
<dbReference type="InterPro" id="IPR000620">
    <property type="entry name" value="EamA_dom"/>
</dbReference>
<evidence type="ECO:0000313" key="8">
    <source>
        <dbReference type="Proteomes" id="UP000197535"/>
    </source>
</evidence>
<evidence type="ECO:0000313" key="7">
    <source>
        <dbReference type="EMBL" id="OWW20522.1"/>
    </source>
</evidence>
<organism evidence="7 8">
    <name type="scientific">Noviherbaspirillum denitrificans</name>
    <dbReference type="NCBI Taxonomy" id="1968433"/>
    <lineage>
        <taxon>Bacteria</taxon>
        <taxon>Pseudomonadati</taxon>
        <taxon>Pseudomonadota</taxon>
        <taxon>Betaproteobacteria</taxon>
        <taxon>Burkholderiales</taxon>
        <taxon>Oxalobacteraceae</taxon>
        <taxon>Noviherbaspirillum</taxon>
    </lineage>
</organism>
<evidence type="ECO:0000259" key="6">
    <source>
        <dbReference type="Pfam" id="PF00892"/>
    </source>
</evidence>
<gene>
    <name evidence="7" type="ORF">AYR66_14530</name>
</gene>
<reference evidence="7 8" key="1">
    <citation type="submission" date="2016-02" db="EMBL/GenBank/DDBJ databases">
        <authorList>
            <person name="Wen L."/>
            <person name="He K."/>
            <person name="Yang H."/>
        </authorList>
    </citation>
    <scope>NUCLEOTIDE SEQUENCE [LARGE SCALE GENOMIC DNA]</scope>
    <source>
        <strain evidence="7 8">TSA40</strain>
    </source>
</reference>
<dbReference type="SUPFAM" id="SSF103481">
    <property type="entry name" value="Multidrug resistance efflux transporter EmrE"/>
    <property type="match status" value="1"/>
</dbReference>
<keyword evidence="8" id="KW-1185">Reference proteome</keyword>
<feature type="transmembrane region" description="Helical" evidence="5">
    <location>
        <begin position="38"/>
        <end position="56"/>
    </location>
</feature>
<keyword evidence="3 5" id="KW-1133">Transmembrane helix</keyword>
<comment type="subcellular location">
    <subcellularLocation>
        <location evidence="1">Membrane</location>
        <topology evidence="1">Multi-pass membrane protein</topology>
    </subcellularLocation>
</comment>
<feature type="transmembrane region" description="Helical" evidence="5">
    <location>
        <begin position="12"/>
        <end position="32"/>
    </location>
</feature>
<accession>A0A254TGV0</accession>
<name>A0A254TGV0_9BURK</name>